<dbReference type="PANTHER" id="PTHR22847">
    <property type="entry name" value="WD40 REPEAT PROTEIN"/>
    <property type="match status" value="1"/>
</dbReference>
<name>A0A1B6Q163_SORBI</name>
<protein>
    <submittedName>
        <fullName evidence="5">Uncharacterized protein</fullName>
    </submittedName>
</protein>
<keyword evidence="6" id="KW-1185">Reference proteome</keyword>
<evidence type="ECO:0000313" key="5">
    <source>
        <dbReference type="EMBL" id="KXG31658.1"/>
    </source>
</evidence>
<feature type="repeat" description="WD" evidence="3">
    <location>
        <begin position="231"/>
        <end position="276"/>
    </location>
</feature>
<dbReference type="InterPro" id="IPR001680">
    <property type="entry name" value="WD40_rpt"/>
</dbReference>
<dbReference type="Gene3D" id="2.130.10.10">
    <property type="entry name" value="YVTN repeat-like/Quinoprotein amine dehydrogenase"/>
    <property type="match status" value="2"/>
</dbReference>
<feature type="compositionally biased region" description="Acidic residues" evidence="4">
    <location>
        <begin position="519"/>
        <end position="530"/>
    </location>
</feature>
<sequence length="530" mass="58725">MYPFPGNERTQLAQLQSRSSLRRAAWNCGHRPTAVQASSSPPAMSAPPVRTLADLDGDVLAHCAGYLGARDVASLSMCCRPLRAAAYCDAVWYRLFRDQWPFEKVPCDALGIRELYIHRHTDIHQMKFGDPVSVLYYLDSAETTPSHLMLDRNSIWFCQGPAAKKLNINWPETEMTENHRNHSARITCLRLFSLIDTPLFRSDTQKNEKALVTSSTDRTIRLCWKGYSRCYKGHSAPVTALADRLLIDGESKVLASGGEDCTIRLWSMSTRAKNHPLIATFHGHEKALSFLSVAWHKSSLLVSCSKDSKVKVWDTVAPSSGSSSCVGSTHLISNGPPIAMKCHEYLCYIAAGPEVTAIDLRTMKKASVLSLHNHRILSCEMLPSEWLICTGTKDKALLWDIRKAQELPNTVAEMQSNGPVTLLHLDPYKVVTGVLSDGEVHVWKTQTGDLLNTLGFGEPAGVRSTVSAMAVDGCRIAMAGRSPEGSVLHYRDFSTSSAPVSLPGKEKEVSRFWRPQQSEDSEDDSEEEDY</sequence>
<keyword evidence="2" id="KW-0677">Repeat</keyword>
<reference evidence="5 6" key="1">
    <citation type="journal article" date="2009" name="Nature">
        <title>The Sorghum bicolor genome and the diversification of grasses.</title>
        <authorList>
            <person name="Paterson A.H."/>
            <person name="Bowers J.E."/>
            <person name="Bruggmann R."/>
            <person name="Dubchak I."/>
            <person name="Grimwood J."/>
            <person name="Gundlach H."/>
            <person name="Haberer G."/>
            <person name="Hellsten U."/>
            <person name="Mitros T."/>
            <person name="Poliakov A."/>
            <person name="Schmutz J."/>
            <person name="Spannagl M."/>
            <person name="Tang H."/>
            <person name="Wang X."/>
            <person name="Wicker T."/>
            <person name="Bharti A.K."/>
            <person name="Chapman J."/>
            <person name="Feltus F.A."/>
            <person name="Gowik U."/>
            <person name="Grigoriev I.V."/>
            <person name="Lyons E."/>
            <person name="Maher C.A."/>
            <person name="Martis M."/>
            <person name="Narechania A."/>
            <person name="Otillar R.P."/>
            <person name="Penning B.W."/>
            <person name="Salamov A.A."/>
            <person name="Wang Y."/>
            <person name="Zhang L."/>
            <person name="Carpita N.C."/>
            <person name="Freeling M."/>
            <person name="Gingle A.R."/>
            <person name="Hash C.T."/>
            <person name="Keller B."/>
            <person name="Klein P."/>
            <person name="Kresovich S."/>
            <person name="McCann M.C."/>
            <person name="Ming R."/>
            <person name="Peterson D.G."/>
            <person name="Mehboob-ur-Rahman"/>
            <person name="Ware D."/>
            <person name="Westhoff P."/>
            <person name="Mayer K.F."/>
            <person name="Messing J."/>
            <person name="Rokhsar D.S."/>
        </authorList>
    </citation>
    <scope>NUCLEOTIDE SEQUENCE [LARGE SCALE GENOMIC DNA]</scope>
    <source>
        <strain evidence="6">cv. BTx623</strain>
    </source>
</reference>
<dbReference type="AlphaFoldDB" id="A0A1B6Q163"/>
<dbReference type="PROSITE" id="PS50082">
    <property type="entry name" value="WD_REPEATS_2"/>
    <property type="match status" value="2"/>
</dbReference>
<dbReference type="FunCoup" id="A0A1B6Q163">
    <property type="interactions" value="86"/>
</dbReference>
<dbReference type="SUPFAM" id="SSF50978">
    <property type="entry name" value="WD40 repeat-like"/>
    <property type="match status" value="1"/>
</dbReference>
<dbReference type="PROSITE" id="PS50294">
    <property type="entry name" value="WD_REPEATS_REGION"/>
    <property type="match status" value="1"/>
</dbReference>
<evidence type="ECO:0000256" key="3">
    <source>
        <dbReference type="PROSITE-ProRule" id="PRU00221"/>
    </source>
</evidence>
<dbReference type="Gramene" id="KXG31658">
    <property type="protein sequence ID" value="KXG31658"/>
    <property type="gene ID" value="SORBI_3003G037700"/>
</dbReference>
<evidence type="ECO:0000256" key="4">
    <source>
        <dbReference type="SAM" id="MobiDB-lite"/>
    </source>
</evidence>
<dbReference type="InterPro" id="IPR036047">
    <property type="entry name" value="F-box-like_dom_sf"/>
</dbReference>
<accession>A0A1B6Q163</accession>
<dbReference type="EMBL" id="CM000762">
    <property type="protein sequence ID" value="KXG31658.1"/>
    <property type="molecule type" value="Genomic_DNA"/>
</dbReference>
<dbReference type="eggNOG" id="KOG0263">
    <property type="taxonomic scope" value="Eukaryota"/>
</dbReference>
<dbReference type="ExpressionAtlas" id="A0A1B6Q163">
    <property type="expression patterns" value="baseline and differential"/>
</dbReference>
<evidence type="ECO:0000313" key="6">
    <source>
        <dbReference type="Proteomes" id="UP000000768"/>
    </source>
</evidence>
<dbReference type="InterPro" id="IPR015943">
    <property type="entry name" value="WD40/YVTN_repeat-like_dom_sf"/>
</dbReference>
<evidence type="ECO:0000256" key="1">
    <source>
        <dbReference type="ARBA" id="ARBA00022574"/>
    </source>
</evidence>
<dbReference type="SUPFAM" id="SSF81383">
    <property type="entry name" value="F-box domain"/>
    <property type="match status" value="1"/>
</dbReference>
<dbReference type="Pfam" id="PF00400">
    <property type="entry name" value="WD40"/>
    <property type="match status" value="2"/>
</dbReference>
<gene>
    <name evidence="5" type="ORF">SORBI_3003G037700</name>
</gene>
<keyword evidence="1 3" id="KW-0853">WD repeat</keyword>
<reference evidence="6" key="2">
    <citation type="journal article" date="2018" name="Plant J.">
        <title>The Sorghum bicolor reference genome: improved assembly, gene annotations, a transcriptome atlas, and signatures of genome organization.</title>
        <authorList>
            <person name="McCormick R.F."/>
            <person name="Truong S.K."/>
            <person name="Sreedasyam A."/>
            <person name="Jenkins J."/>
            <person name="Shu S."/>
            <person name="Sims D."/>
            <person name="Kennedy M."/>
            <person name="Amirebrahimi M."/>
            <person name="Weers B.D."/>
            <person name="McKinley B."/>
            <person name="Mattison A."/>
            <person name="Morishige D.T."/>
            <person name="Grimwood J."/>
            <person name="Schmutz J."/>
            <person name="Mullet J.E."/>
        </authorList>
    </citation>
    <scope>NUCLEOTIDE SEQUENCE [LARGE SCALE GENOMIC DNA]</scope>
    <source>
        <strain evidence="6">cv. BTx623</strain>
    </source>
</reference>
<dbReference type="SMART" id="SM00320">
    <property type="entry name" value="WD40"/>
    <property type="match status" value="5"/>
</dbReference>
<dbReference type="InterPro" id="IPR036322">
    <property type="entry name" value="WD40_repeat_dom_sf"/>
</dbReference>
<dbReference type="PANTHER" id="PTHR22847:SF746">
    <property type="entry name" value="OS01G0185400 PROTEIN"/>
    <property type="match status" value="1"/>
</dbReference>
<proteinExistence type="predicted"/>
<feature type="region of interest" description="Disordered" evidence="4">
    <location>
        <begin position="495"/>
        <end position="530"/>
    </location>
</feature>
<organism evidence="5 6">
    <name type="scientific">Sorghum bicolor</name>
    <name type="common">Sorghum</name>
    <name type="synonym">Sorghum vulgare</name>
    <dbReference type="NCBI Taxonomy" id="4558"/>
    <lineage>
        <taxon>Eukaryota</taxon>
        <taxon>Viridiplantae</taxon>
        <taxon>Streptophyta</taxon>
        <taxon>Embryophyta</taxon>
        <taxon>Tracheophyta</taxon>
        <taxon>Spermatophyta</taxon>
        <taxon>Magnoliopsida</taxon>
        <taxon>Liliopsida</taxon>
        <taxon>Poales</taxon>
        <taxon>Poaceae</taxon>
        <taxon>PACMAD clade</taxon>
        <taxon>Panicoideae</taxon>
        <taxon>Andropogonodae</taxon>
        <taxon>Andropogoneae</taxon>
        <taxon>Sorghinae</taxon>
        <taxon>Sorghum</taxon>
    </lineage>
</organism>
<dbReference type="Proteomes" id="UP000000768">
    <property type="component" value="Chromosome 3"/>
</dbReference>
<dbReference type="InParanoid" id="A0A1B6Q163"/>
<dbReference type="STRING" id="4558.A0A1B6Q163"/>
<evidence type="ECO:0000256" key="2">
    <source>
        <dbReference type="ARBA" id="ARBA00022737"/>
    </source>
</evidence>
<feature type="repeat" description="WD" evidence="3">
    <location>
        <begin position="281"/>
        <end position="314"/>
    </location>
</feature>